<keyword evidence="1" id="KW-1133">Transmembrane helix</keyword>
<sequence length="170" mass="18226">MSRILDPIRPYLWAAALALPAVAIWFAYSHGVSTERGRWEKAQGKEAAARAAQQKANDDESARRLTTQKEIAENAVQERDVALDAADAAALSGERLRQQVRNLTLSLAASSARTPASGEAAAASADLLAYVQQRLDESADGIARYADEASIAGRACEASYDALTESHARR</sequence>
<keyword evidence="1" id="KW-0812">Transmembrane</keyword>
<keyword evidence="1" id="KW-0472">Membrane</keyword>
<evidence type="ECO:0000256" key="1">
    <source>
        <dbReference type="SAM" id="Phobius"/>
    </source>
</evidence>
<comment type="caution">
    <text evidence="2">The sequence shown here is derived from an EMBL/GenBank/DDBJ whole genome shotgun (WGS) entry which is preliminary data.</text>
</comment>
<organism evidence="2 3">
    <name type="scientific">Sphingobium naphthae</name>
    <dbReference type="NCBI Taxonomy" id="1886786"/>
    <lineage>
        <taxon>Bacteria</taxon>
        <taxon>Pseudomonadati</taxon>
        <taxon>Pseudomonadota</taxon>
        <taxon>Alphaproteobacteria</taxon>
        <taxon>Sphingomonadales</taxon>
        <taxon>Sphingomonadaceae</taxon>
        <taxon>Sphingobium</taxon>
    </lineage>
</organism>
<evidence type="ECO:0000313" key="3">
    <source>
        <dbReference type="Proteomes" id="UP001185984"/>
    </source>
</evidence>
<name>A0ABU3ZRY9_9SPHN</name>
<gene>
    <name evidence="2" type="ORF">O0R41_01565</name>
</gene>
<protein>
    <submittedName>
        <fullName evidence="2">DUF2514 family protein</fullName>
    </submittedName>
</protein>
<keyword evidence="3" id="KW-1185">Reference proteome</keyword>
<dbReference type="EMBL" id="JAPTHD010000001">
    <property type="protein sequence ID" value="MDV5822293.1"/>
    <property type="molecule type" value="Genomic_DNA"/>
</dbReference>
<evidence type="ECO:0000313" key="2">
    <source>
        <dbReference type="EMBL" id="MDV5822293.1"/>
    </source>
</evidence>
<feature type="transmembrane region" description="Helical" evidence="1">
    <location>
        <begin position="12"/>
        <end position="28"/>
    </location>
</feature>
<accession>A0ABU3ZRY9</accession>
<proteinExistence type="predicted"/>
<dbReference type="RefSeq" id="WP_317515514.1">
    <property type="nucleotide sequence ID" value="NZ_JAPTHD010000001.1"/>
</dbReference>
<dbReference type="InterPro" id="IPR019659">
    <property type="entry name" value="DUF2514"/>
</dbReference>
<dbReference type="Proteomes" id="UP001185984">
    <property type="component" value="Unassembled WGS sequence"/>
</dbReference>
<dbReference type="Pfam" id="PF10721">
    <property type="entry name" value="DUF2514"/>
    <property type="match status" value="1"/>
</dbReference>
<reference evidence="3" key="1">
    <citation type="journal article" date="2022" name="J Environ Chem Eng">
        <title>Biodegradation of petroleum oil using a constructed nonpathogenic and heavy metal-tolerant bacterial consortium isolated from marine sponges.</title>
        <authorList>
            <person name="Dechsakulwatana C."/>
            <person name="Rungsihiranrut A."/>
            <person name="Muangchinda C."/>
            <person name="Ningthoujam R."/>
            <person name="Klankeo P."/>
            <person name="Pinyakong O."/>
        </authorList>
    </citation>
    <scope>NUCLEOTIDE SEQUENCE [LARGE SCALE GENOMIC DNA]</scope>
    <source>
        <strain evidence="3">MO2-4</strain>
    </source>
</reference>